<dbReference type="GO" id="GO:0000981">
    <property type="term" value="F:DNA-binding transcription factor activity, RNA polymerase II-specific"/>
    <property type="evidence" value="ECO:0007669"/>
    <property type="project" value="TreeGrafter"/>
</dbReference>
<evidence type="ECO:0000256" key="4">
    <source>
        <dbReference type="ARBA" id="ARBA00023015"/>
    </source>
</evidence>
<dbReference type="GO" id="GO:0043565">
    <property type="term" value="F:sequence-specific DNA binding"/>
    <property type="evidence" value="ECO:0007669"/>
    <property type="project" value="TreeGrafter"/>
</dbReference>
<sequence length="660" mass="73887">MPKRKFDDGGEEEKEEGVVSPSLESDDSSNCSAQTDGSTDVPQSIINMDRKRKKLKKSVKFDHVKVFYFPRAQGFTCVPSEGGSTLGMASSHNHDQVFTVSSYAKEQKRLHRMIIEEQRRQGKTFPSPLLQSVVPQNAEDMSSGSDSDSDYDDCYFLQPVPIRQRRLMLRTSGVKKIESEEKEECRDIRVSREVCGCDCKVFCDPETCACSAAGIKCQVDRLSFPCGCSKDGCGNQNGRIEFNPIRVRTHFIHTLMRLELEKKEIESIKAKALNNVRDETTKDQNNEQQESKDIDEESVDLSHFNSNELGSCRDCQNTEVCNAMMQEVQYATMGVEQQQQRAALTQNYLQNTNMTSVSMTTQPNTNDNIHNVLMYNQNHTDSKNGYHTDSTVSHVYDFKQGVNGVNAAYSDCSREGVNGHFKPYNGESISYNGEGGNITADDIHFKSYEGTLKYNIKENENHKFCQMTEQKFISQPVVESPPKYTELKPSTTSYKPISDMLNPIQPTDATTKAWADAAKTFPETNTYDTIQPVLSTYTTMTTTTRDRLAENCPVISSHMTKLDTSESTNDSFLDDDGTQPLDQSEKLSLHSESSMDSCDGLGTYECAVSDDATVTKLGSSETQESFEITNWKTKVSSHSEKSSPNFGEIIKESIVEIVSA</sequence>
<dbReference type="Proteomes" id="UP001347796">
    <property type="component" value="Unassembled WGS sequence"/>
</dbReference>
<protein>
    <recommendedName>
        <fullName evidence="10">Cysteine/serine-rich nuclear protein N-terminal domain-containing protein</fullName>
    </recommendedName>
</protein>
<dbReference type="AlphaFoldDB" id="A0AAN8J3V7"/>
<evidence type="ECO:0000313" key="12">
    <source>
        <dbReference type="Proteomes" id="UP001347796"/>
    </source>
</evidence>
<keyword evidence="12" id="KW-1185">Reference proteome</keyword>
<keyword evidence="5" id="KW-0238">DNA-binding</keyword>
<feature type="compositionally biased region" description="Polar residues" evidence="9">
    <location>
        <begin position="28"/>
        <end position="43"/>
    </location>
</feature>
<dbReference type="PRINTS" id="PR02031">
    <property type="entry name" value="CYSSERRICHNP"/>
</dbReference>
<proteinExistence type="inferred from homology"/>
<evidence type="ECO:0000256" key="9">
    <source>
        <dbReference type="SAM" id="MobiDB-lite"/>
    </source>
</evidence>
<feature type="domain" description="Cysteine/serine-rich nuclear protein N-terminal" evidence="10">
    <location>
        <begin position="55"/>
        <end position="262"/>
    </location>
</feature>
<evidence type="ECO:0000259" key="10">
    <source>
        <dbReference type="Pfam" id="PF16019"/>
    </source>
</evidence>
<dbReference type="PANTHER" id="PTHR13580">
    <property type="entry name" value="TGF-BETA INDUCED APOPTOSIS PROTEIN"/>
    <property type="match status" value="1"/>
</dbReference>
<dbReference type="GO" id="GO:0006915">
    <property type="term" value="P:apoptotic process"/>
    <property type="evidence" value="ECO:0007669"/>
    <property type="project" value="UniProtKB-KW"/>
</dbReference>
<dbReference type="EMBL" id="JAZGQO010000021">
    <property type="protein sequence ID" value="KAK6165260.1"/>
    <property type="molecule type" value="Genomic_DNA"/>
</dbReference>
<keyword evidence="3" id="KW-0053">Apoptosis</keyword>
<comment type="subcellular location">
    <subcellularLocation>
        <location evidence="1">Nucleus</location>
    </subcellularLocation>
</comment>
<name>A0AAN8J3V7_PATCE</name>
<dbReference type="PANTHER" id="PTHR13580:SF9">
    <property type="entry name" value="AXIN1 UP-REGULATED 1, ISOFORM A"/>
    <property type="match status" value="1"/>
</dbReference>
<accession>A0AAN8J3V7</accession>
<keyword evidence="7" id="KW-0804">Transcription</keyword>
<gene>
    <name evidence="11" type="ORF">SNE40_022218</name>
</gene>
<feature type="compositionally biased region" description="Basic and acidic residues" evidence="9">
    <location>
        <begin position="276"/>
        <end position="292"/>
    </location>
</feature>
<dbReference type="Pfam" id="PF16019">
    <property type="entry name" value="CSRNP_N"/>
    <property type="match status" value="1"/>
</dbReference>
<feature type="region of interest" description="Disordered" evidence="9">
    <location>
        <begin position="276"/>
        <end position="299"/>
    </location>
</feature>
<evidence type="ECO:0000256" key="8">
    <source>
        <dbReference type="ARBA" id="ARBA00023242"/>
    </source>
</evidence>
<organism evidence="11 12">
    <name type="scientific">Patella caerulea</name>
    <name type="common">Rayed Mediterranean limpet</name>
    <dbReference type="NCBI Taxonomy" id="87958"/>
    <lineage>
        <taxon>Eukaryota</taxon>
        <taxon>Metazoa</taxon>
        <taxon>Spiralia</taxon>
        <taxon>Lophotrochozoa</taxon>
        <taxon>Mollusca</taxon>
        <taxon>Gastropoda</taxon>
        <taxon>Patellogastropoda</taxon>
        <taxon>Patelloidea</taxon>
        <taxon>Patellidae</taxon>
        <taxon>Patella</taxon>
    </lineage>
</organism>
<dbReference type="GO" id="GO:0005634">
    <property type="term" value="C:nucleus"/>
    <property type="evidence" value="ECO:0007669"/>
    <property type="project" value="UniProtKB-SubCell"/>
</dbReference>
<dbReference type="InterPro" id="IPR031972">
    <property type="entry name" value="CSRNP_N"/>
</dbReference>
<evidence type="ECO:0000256" key="5">
    <source>
        <dbReference type="ARBA" id="ARBA00023125"/>
    </source>
</evidence>
<feature type="region of interest" description="Disordered" evidence="9">
    <location>
        <begin position="125"/>
        <end position="149"/>
    </location>
</feature>
<reference evidence="11 12" key="1">
    <citation type="submission" date="2024-01" db="EMBL/GenBank/DDBJ databases">
        <title>The genome of the rayed Mediterranean limpet Patella caerulea (Linnaeus, 1758).</title>
        <authorList>
            <person name="Anh-Thu Weber A."/>
            <person name="Halstead-Nussloch G."/>
        </authorList>
    </citation>
    <scope>NUCLEOTIDE SEQUENCE [LARGE SCALE GENOMIC DNA]</scope>
    <source>
        <strain evidence="11">AATW-2023a</strain>
        <tissue evidence="11">Whole specimen</tissue>
    </source>
</reference>
<keyword evidence="8" id="KW-0539">Nucleus</keyword>
<keyword evidence="4" id="KW-0805">Transcription regulation</keyword>
<evidence type="ECO:0000256" key="3">
    <source>
        <dbReference type="ARBA" id="ARBA00022703"/>
    </source>
</evidence>
<evidence type="ECO:0000256" key="2">
    <source>
        <dbReference type="ARBA" id="ARBA00008548"/>
    </source>
</evidence>
<dbReference type="InterPro" id="IPR023260">
    <property type="entry name" value="Cys/Ser-rich_nuc_prot"/>
</dbReference>
<comment type="caution">
    <text evidence="11">The sequence shown here is derived from an EMBL/GenBank/DDBJ whole genome shotgun (WGS) entry which is preliminary data.</text>
</comment>
<keyword evidence="6" id="KW-0010">Activator</keyword>
<evidence type="ECO:0000256" key="7">
    <source>
        <dbReference type="ARBA" id="ARBA00023163"/>
    </source>
</evidence>
<feature type="region of interest" description="Disordered" evidence="9">
    <location>
        <begin position="560"/>
        <end position="594"/>
    </location>
</feature>
<feature type="region of interest" description="Disordered" evidence="9">
    <location>
        <begin position="1"/>
        <end position="43"/>
    </location>
</feature>
<evidence type="ECO:0000313" key="11">
    <source>
        <dbReference type="EMBL" id="KAK6165260.1"/>
    </source>
</evidence>
<comment type="similarity">
    <text evidence="2">Belongs to the AXUD1 family.</text>
</comment>
<evidence type="ECO:0000256" key="1">
    <source>
        <dbReference type="ARBA" id="ARBA00004123"/>
    </source>
</evidence>
<evidence type="ECO:0000256" key="6">
    <source>
        <dbReference type="ARBA" id="ARBA00023159"/>
    </source>
</evidence>